<reference evidence="1" key="1">
    <citation type="submission" date="2014-09" db="EMBL/GenBank/DDBJ databases">
        <authorList>
            <person name="Magalhaes I.L.F."/>
            <person name="Oliveira U."/>
            <person name="Santos F.R."/>
            <person name="Vidigal T.H.D.A."/>
            <person name="Brescovit A.D."/>
            <person name="Santos A.J."/>
        </authorList>
    </citation>
    <scope>NUCLEOTIDE SEQUENCE</scope>
    <source>
        <tissue evidence="1">Shoot tissue taken approximately 20 cm above the soil surface</tissue>
    </source>
</reference>
<dbReference type="AlphaFoldDB" id="A0A0A9BJB0"/>
<evidence type="ECO:0000313" key="1">
    <source>
        <dbReference type="EMBL" id="JAD63461.1"/>
    </source>
</evidence>
<organism evidence="1">
    <name type="scientific">Arundo donax</name>
    <name type="common">Giant reed</name>
    <name type="synonym">Donax arundinaceus</name>
    <dbReference type="NCBI Taxonomy" id="35708"/>
    <lineage>
        <taxon>Eukaryota</taxon>
        <taxon>Viridiplantae</taxon>
        <taxon>Streptophyta</taxon>
        <taxon>Embryophyta</taxon>
        <taxon>Tracheophyta</taxon>
        <taxon>Spermatophyta</taxon>
        <taxon>Magnoliopsida</taxon>
        <taxon>Liliopsida</taxon>
        <taxon>Poales</taxon>
        <taxon>Poaceae</taxon>
        <taxon>PACMAD clade</taxon>
        <taxon>Arundinoideae</taxon>
        <taxon>Arundineae</taxon>
        <taxon>Arundo</taxon>
    </lineage>
</organism>
<sequence length="64" mass="7733">MRDFLLRRQYNERIIYPHAAQSELHAFTSRRTVFLFYFSANDELIDICPLRFILLLIVRCPICI</sequence>
<protein>
    <submittedName>
        <fullName evidence="1">Uncharacterized protein</fullName>
    </submittedName>
</protein>
<proteinExistence type="predicted"/>
<name>A0A0A9BJB0_ARUDO</name>
<reference evidence="1" key="2">
    <citation type="journal article" date="2015" name="Data Brief">
        <title>Shoot transcriptome of the giant reed, Arundo donax.</title>
        <authorList>
            <person name="Barrero R.A."/>
            <person name="Guerrero F.D."/>
            <person name="Moolhuijzen P."/>
            <person name="Goolsby J.A."/>
            <person name="Tidwell J."/>
            <person name="Bellgard S.E."/>
            <person name="Bellgard M.I."/>
        </authorList>
    </citation>
    <scope>NUCLEOTIDE SEQUENCE</scope>
    <source>
        <tissue evidence="1">Shoot tissue taken approximately 20 cm above the soil surface</tissue>
    </source>
</reference>
<accession>A0A0A9BJB0</accession>
<dbReference type="EMBL" id="GBRH01234434">
    <property type="protein sequence ID" value="JAD63461.1"/>
    <property type="molecule type" value="Transcribed_RNA"/>
</dbReference>